<dbReference type="STRING" id="454006.SAMN05421825_3756"/>
<evidence type="ECO:0000313" key="1">
    <source>
        <dbReference type="EMBL" id="SDG64759.1"/>
    </source>
</evidence>
<dbReference type="EMBL" id="FNBH01000006">
    <property type="protein sequence ID" value="SDG64759.1"/>
    <property type="molecule type" value="Genomic_DNA"/>
</dbReference>
<dbReference type="AlphaFoldDB" id="A0A1G7VZ99"/>
<accession>A0A1G7VZ99</accession>
<name>A0A1G7VZ99_9FLAO</name>
<dbReference type="RefSeq" id="WP_175487232.1">
    <property type="nucleotide sequence ID" value="NZ_FNBH01000006.1"/>
</dbReference>
<reference evidence="2" key="1">
    <citation type="submission" date="2016-10" db="EMBL/GenBank/DDBJ databases">
        <authorList>
            <person name="Varghese N."/>
            <person name="Submissions S."/>
        </authorList>
    </citation>
    <scope>NUCLEOTIDE SEQUENCE [LARGE SCALE GENOMIC DNA]</scope>
    <source>
        <strain evidence="2">DSM 19684</strain>
    </source>
</reference>
<dbReference type="Proteomes" id="UP000199203">
    <property type="component" value="Unassembled WGS sequence"/>
</dbReference>
<organism evidence="1 2">
    <name type="scientific">Epilithonimonas hungarica</name>
    <dbReference type="NCBI Taxonomy" id="454006"/>
    <lineage>
        <taxon>Bacteria</taxon>
        <taxon>Pseudomonadati</taxon>
        <taxon>Bacteroidota</taxon>
        <taxon>Flavobacteriia</taxon>
        <taxon>Flavobacteriales</taxon>
        <taxon>Weeksellaceae</taxon>
        <taxon>Chryseobacterium group</taxon>
        <taxon>Epilithonimonas</taxon>
    </lineage>
</organism>
<sequence>MDTQIKPSQKYTETAMLYKVKQNVSVNFQEKKELITSFVFSICQHKRKISNMGL</sequence>
<gene>
    <name evidence="1" type="ORF">SAMN05421825_3756</name>
</gene>
<keyword evidence="2" id="KW-1185">Reference proteome</keyword>
<proteinExistence type="predicted"/>
<protein>
    <submittedName>
        <fullName evidence="1">Uncharacterized protein</fullName>
    </submittedName>
</protein>
<evidence type="ECO:0000313" key="2">
    <source>
        <dbReference type="Proteomes" id="UP000199203"/>
    </source>
</evidence>